<gene>
    <name evidence="2" type="ORF">HGRIS_002971</name>
</gene>
<feature type="region of interest" description="Disordered" evidence="1">
    <location>
        <begin position="264"/>
        <end position="302"/>
    </location>
</feature>
<feature type="region of interest" description="Disordered" evidence="1">
    <location>
        <begin position="79"/>
        <end position="109"/>
    </location>
</feature>
<evidence type="ECO:0000313" key="3">
    <source>
        <dbReference type="Proteomes" id="UP001556367"/>
    </source>
</evidence>
<evidence type="ECO:0000256" key="1">
    <source>
        <dbReference type="SAM" id="MobiDB-lite"/>
    </source>
</evidence>
<accession>A0ABR3JNB2</accession>
<proteinExistence type="predicted"/>
<dbReference type="SUPFAM" id="SSF52833">
    <property type="entry name" value="Thioredoxin-like"/>
    <property type="match status" value="1"/>
</dbReference>
<feature type="compositionally biased region" description="Low complexity" evidence="1">
    <location>
        <begin position="86"/>
        <end position="100"/>
    </location>
</feature>
<sequence length="343" mass="36455">MPKLPGSPRISGITTLKMRSVSRGAVFALAGLLITATLLLLLQPPDDRAIPYHTPSYASAADVAGIYATRFHRGPNGKLRAATAHKQPQPQQPLKNQNQNHDTTTTKPQMTPVEELAAVTAFLTALATNVLPPAVDPTRPLDPQLVLDFDYDPDRIPGSRTELAALRRELWDRYPVVLYGKHFSAPCRALKSFLNTLSLSPPPTYIDVDTRADTAVLRPLLARLTGVRDLPVLLVGGVVVPYEDGALAVEAVLKENLGLKHEGDDALAVPGANADRESTSPGDASANANTPNANPDAQANKVPAPGALLPVLEEMHKLGKLAPLLADAGAVVGGGKRRGRGRK</sequence>
<dbReference type="PROSITE" id="PS51354">
    <property type="entry name" value="GLUTAREDOXIN_2"/>
    <property type="match status" value="1"/>
</dbReference>
<dbReference type="Gene3D" id="3.40.30.10">
    <property type="entry name" value="Glutaredoxin"/>
    <property type="match status" value="1"/>
</dbReference>
<reference evidence="3" key="1">
    <citation type="submission" date="2024-06" db="EMBL/GenBank/DDBJ databases">
        <title>Multi-omics analyses provide insights into the biosynthesis of the anticancer antibiotic pleurotin in Hohenbuehelia grisea.</title>
        <authorList>
            <person name="Weaver J.A."/>
            <person name="Alberti F."/>
        </authorList>
    </citation>
    <scope>NUCLEOTIDE SEQUENCE [LARGE SCALE GENOMIC DNA]</scope>
    <source>
        <strain evidence="3">T-177</strain>
    </source>
</reference>
<name>A0ABR3JNB2_9AGAR</name>
<protein>
    <recommendedName>
        <fullName evidence="4">Glutaredoxin domain-containing protein</fullName>
    </recommendedName>
</protein>
<dbReference type="Proteomes" id="UP001556367">
    <property type="component" value="Unassembled WGS sequence"/>
</dbReference>
<evidence type="ECO:0000313" key="2">
    <source>
        <dbReference type="EMBL" id="KAL0956863.1"/>
    </source>
</evidence>
<dbReference type="EMBL" id="JASNQZ010000006">
    <property type="protein sequence ID" value="KAL0956863.1"/>
    <property type="molecule type" value="Genomic_DNA"/>
</dbReference>
<comment type="caution">
    <text evidence="2">The sequence shown here is derived from an EMBL/GenBank/DDBJ whole genome shotgun (WGS) entry which is preliminary data.</text>
</comment>
<keyword evidence="3" id="KW-1185">Reference proteome</keyword>
<feature type="compositionally biased region" description="Low complexity" evidence="1">
    <location>
        <begin position="283"/>
        <end position="300"/>
    </location>
</feature>
<evidence type="ECO:0008006" key="4">
    <source>
        <dbReference type="Google" id="ProtNLM"/>
    </source>
</evidence>
<dbReference type="InterPro" id="IPR036249">
    <property type="entry name" value="Thioredoxin-like_sf"/>
</dbReference>
<organism evidence="2 3">
    <name type="scientific">Hohenbuehelia grisea</name>
    <dbReference type="NCBI Taxonomy" id="104357"/>
    <lineage>
        <taxon>Eukaryota</taxon>
        <taxon>Fungi</taxon>
        <taxon>Dikarya</taxon>
        <taxon>Basidiomycota</taxon>
        <taxon>Agaricomycotina</taxon>
        <taxon>Agaricomycetes</taxon>
        <taxon>Agaricomycetidae</taxon>
        <taxon>Agaricales</taxon>
        <taxon>Pleurotineae</taxon>
        <taxon>Pleurotaceae</taxon>
        <taxon>Hohenbuehelia</taxon>
    </lineage>
</organism>